<dbReference type="EMBL" id="VLTL01000123">
    <property type="protein sequence ID" value="KAA0159726.1"/>
    <property type="molecule type" value="Genomic_DNA"/>
</dbReference>
<evidence type="ECO:0000256" key="7">
    <source>
        <dbReference type="PIRSR" id="PIRSR001093-1"/>
    </source>
</evidence>
<dbReference type="EMBL" id="VLTO01000068">
    <property type="protein sequence ID" value="KAA0169617.1"/>
    <property type="molecule type" value="Genomic_DNA"/>
</dbReference>
<dbReference type="InterPro" id="IPR017853">
    <property type="entry name" value="GH"/>
</dbReference>
<dbReference type="Proteomes" id="UP000323011">
    <property type="component" value="Unassembled WGS sequence"/>
</dbReference>
<evidence type="ECO:0000256" key="8">
    <source>
        <dbReference type="SAM" id="SignalP"/>
    </source>
</evidence>
<feature type="active site" description="Proton donor" evidence="7">
    <location>
        <position position="396"/>
    </location>
</feature>
<evidence type="ECO:0000256" key="5">
    <source>
        <dbReference type="ARBA" id="ARBA00023295"/>
    </source>
</evidence>
<dbReference type="OrthoDB" id="428480at2759"/>
<protein>
    <recommendedName>
        <fullName evidence="6">Beta-hexosaminidase</fullName>
        <ecNumber evidence="6">3.2.1.52</ecNumber>
    </recommendedName>
</protein>
<dbReference type="AlphaFoldDB" id="A0A5A8DYG1"/>
<keyword evidence="16" id="KW-1185">Reference proteome</keyword>
<dbReference type="GO" id="GO:0005764">
    <property type="term" value="C:lysosome"/>
    <property type="evidence" value="ECO:0007669"/>
    <property type="project" value="TreeGrafter"/>
</dbReference>
<evidence type="ECO:0000313" key="16">
    <source>
        <dbReference type="Proteomes" id="UP000323011"/>
    </source>
</evidence>
<dbReference type="Gene3D" id="3.20.20.80">
    <property type="entry name" value="Glycosidases"/>
    <property type="match status" value="1"/>
</dbReference>
<comment type="caution">
    <text evidence="14">The sequence shown here is derived from an EMBL/GenBank/DDBJ whole genome shotgun (WGS) entry which is preliminary data.</text>
</comment>
<feature type="domain" description="Beta-hexosaminidase eukaryotic type N-terminal" evidence="10">
    <location>
        <begin position="101"/>
        <end position="215"/>
    </location>
</feature>
<proteinExistence type="inferred from homology"/>
<evidence type="ECO:0000313" key="18">
    <source>
        <dbReference type="Proteomes" id="UP000325113"/>
    </source>
</evidence>
<evidence type="ECO:0000256" key="4">
    <source>
        <dbReference type="ARBA" id="ARBA00023180"/>
    </source>
</evidence>
<dbReference type="InterPro" id="IPR029018">
    <property type="entry name" value="Hex-like_dom2"/>
</dbReference>
<comment type="catalytic activity">
    <reaction evidence="1 6">
        <text>Hydrolysis of terminal non-reducing N-acetyl-D-hexosamine residues in N-acetyl-beta-D-hexosaminides.</text>
        <dbReference type="EC" id="3.2.1.52"/>
    </reaction>
</comment>
<reference evidence="15 16" key="1">
    <citation type="submission" date="2019-07" db="EMBL/GenBank/DDBJ databases">
        <title>Genomes of Cafeteria roenbergensis.</title>
        <authorList>
            <person name="Fischer M.G."/>
            <person name="Hackl T."/>
            <person name="Roman M."/>
        </authorList>
    </citation>
    <scope>NUCLEOTIDE SEQUENCE [LARGE SCALE GENOMIC DNA]</scope>
    <source>
        <strain evidence="11 16">BVI</strain>
        <strain evidence="12 18">Cflag</strain>
        <strain evidence="14 15">E4-10P</strain>
        <strain evidence="13 17">RCC970-E3</strain>
    </source>
</reference>
<evidence type="ECO:0000313" key="17">
    <source>
        <dbReference type="Proteomes" id="UP000324907"/>
    </source>
</evidence>
<dbReference type="PRINTS" id="PR00738">
    <property type="entry name" value="GLHYDRLASE20"/>
</dbReference>
<dbReference type="Proteomes" id="UP000324907">
    <property type="component" value="Unassembled WGS sequence"/>
</dbReference>
<keyword evidence="5 6" id="KW-0326">Glycosidase</keyword>
<evidence type="ECO:0000259" key="9">
    <source>
        <dbReference type="Pfam" id="PF00728"/>
    </source>
</evidence>
<dbReference type="PANTHER" id="PTHR22600:SF21">
    <property type="entry name" value="BETA-HEXOSAMINIDASE A"/>
    <property type="match status" value="1"/>
</dbReference>
<keyword evidence="3 6" id="KW-0378">Hydrolase</keyword>
<evidence type="ECO:0000259" key="10">
    <source>
        <dbReference type="Pfam" id="PF14845"/>
    </source>
</evidence>
<organism evidence="14 15">
    <name type="scientific">Cafeteria roenbergensis</name>
    <name type="common">Marine flagellate</name>
    <dbReference type="NCBI Taxonomy" id="33653"/>
    <lineage>
        <taxon>Eukaryota</taxon>
        <taxon>Sar</taxon>
        <taxon>Stramenopiles</taxon>
        <taxon>Bigyra</taxon>
        <taxon>Opalozoa</taxon>
        <taxon>Bicosoecida</taxon>
        <taxon>Cafeteriaceae</taxon>
        <taxon>Cafeteria</taxon>
    </lineage>
</organism>
<dbReference type="PIRSF" id="PIRSF001093">
    <property type="entry name" value="B-hxosamndse_ab_euk"/>
    <property type="match status" value="1"/>
</dbReference>
<feature type="signal peptide" evidence="8">
    <location>
        <begin position="1"/>
        <end position="21"/>
    </location>
</feature>
<evidence type="ECO:0000313" key="15">
    <source>
        <dbReference type="Proteomes" id="UP000322899"/>
    </source>
</evidence>
<dbReference type="EMBL" id="VLTN01000049">
    <property type="protein sequence ID" value="KAA0148800.1"/>
    <property type="molecule type" value="Genomic_DNA"/>
</dbReference>
<dbReference type="InterPro" id="IPR015883">
    <property type="entry name" value="Glyco_hydro_20_cat"/>
</dbReference>
<evidence type="ECO:0000256" key="1">
    <source>
        <dbReference type="ARBA" id="ARBA00001231"/>
    </source>
</evidence>
<dbReference type="GO" id="GO:0005975">
    <property type="term" value="P:carbohydrate metabolic process"/>
    <property type="evidence" value="ECO:0007669"/>
    <property type="project" value="InterPro"/>
</dbReference>
<dbReference type="GO" id="GO:0006689">
    <property type="term" value="P:ganglioside catabolic process"/>
    <property type="evidence" value="ECO:0007669"/>
    <property type="project" value="TreeGrafter"/>
</dbReference>
<dbReference type="EC" id="3.2.1.52" evidence="6"/>
<evidence type="ECO:0000256" key="2">
    <source>
        <dbReference type="ARBA" id="ARBA00006285"/>
    </source>
</evidence>
<dbReference type="EMBL" id="VLTM01000057">
    <property type="protein sequence ID" value="KAA0159143.1"/>
    <property type="molecule type" value="Genomic_DNA"/>
</dbReference>
<name>A0A5A8DYG1_CAFRO</name>
<evidence type="ECO:0000313" key="12">
    <source>
        <dbReference type="EMBL" id="KAA0159143.1"/>
    </source>
</evidence>
<dbReference type="Pfam" id="PF00728">
    <property type="entry name" value="Glyco_hydro_20"/>
    <property type="match status" value="1"/>
</dbReference>
<comment type="similarity">
    <text evidence="2 6">Belongs to the glycosyl hydrolase 20 family.</text>
</comment>
<dbReference type="InterPro" id="IPR025705">
    <property type="entry name" value="Beta_hexosaminidase_sua/sub"/>
</dbReference>
<dbReference type="GO" id="GO:0030203">
    <property type="term" value="P:glycosaminoglycan metabolic process"/>
    <property type="evidence" value="ECO:0007669"/>
    <property type="project" value="TreeGrafter"/>
</dbReference>
<dbReference type="Pfam" id="PF14845">
    <property type="entry name" value="Glycohydro_20b2"/>
    <property type="match status" value="1"/>
</dbReference>
<evidence type="ECO:0000256" key="6">
    <source>
        <dbReference type="PIRNR" id="PIRNR001093"/>
    </source>
</evidence>
<keyword evidence="8" id="KW-0732">Signal</keyword>
<accession>A0A5A8DYG1</accession>
<dbReference type="OMA" id="HATDTQS"/>
<sequence length="605" mass="65650">MRPWIVGTAACLVAAAAPAAAKLQDTYWWQLQKLDAPFHDIKHVPGTTADLEAACLQEPTCCGFNSDGYLKNCCTEACVSVSGTDLYVRQSAPQPAAPPSLVPLPTKFTRGTSSLAVNAAKFQFTVVEPAGSPPADLEAAFSRAAALMFLDPARAAPGAGALVELKVSVANVSAPLALGVDESYELDIPADGSAATLTAATLFGAYNGLTTLAQLVRFDYDSHSHVIQEAPWTIIDAPKFSWRGLLIDSSRHFEPVGAMKRYIDSMTLAKLNTVHWHITDEQAVPLESTTHPKLWNGAWSKRERYTHEDIRAVVEYARQRGVRVVPEVDTPGHEASWCVGYPEVCPSPSCPMPLRPDTNATFDLISGIFEEFAGQGRAAGSAPIFTDEYLHLGGDEVSTTCWEQNATIMAWLRSKNLTADGGYEYFVKRAHDLASAVGRRAVVWEEVWQHFGTALPKDTVIEAWLTTEAPPNATSHGYSVVWAVDGRWYLDHLDVSWESMYAQDPLAGITNPAQQALVVGGEGCMWGETVDNSDWMATVWPRAAAIAERLWSYDAVPQTAAGLAGVRSRLSWFRCAMNRWGFGAAPLDNLLARSAPSGPGSCYDQ</sequence>
<dbReference type="SUPFAM" id="SSF51445">
    <property type="entry name" value="(Trans)glycosidases"/>
    <property type="match status" value="1"/>
</dbReference>
<dbReference type="Proteomes" id="UP000322899">
    <property type="component" value="Unassembled WGS sequence"/>
</dbReference>
<dbReference type="Proteomes" id="UP000325113">
    <property type="component" value="Unassembled WGS sequence"/>
</dbReference>
<evidence type="ECO:0000313" key="11">
    <source>
        <dbReference type="EMBL" id="KAA0148800.1"/>
    </source>
</evidence>
<evidence type="ECO:0000256" key="3">
    <source>
        <dbReference type="ARBA" id="ARBA00022801"/>
    </source>
</evidence>
<evidence type="ECO:0000313" key="13">
    <source>
        <dbReference type="EMBL" id="KAA0159726.1"/>
    </source>
</evidence>
<dbReference type="PANTHER" id="PTHR22600">
    <property type="entry name" value="BETA-HEXOSAMINIDASE"/>
    <property type="match status" value="1"/>
</dbReference>
<keyword evidence="4" id="KW-0325">Glycoprotein</keyword>
<dbReference type="Gene3D" id="3.30.379.10">
    <property type="entry name" value="Chitobiase/beta-hexosaminidase domain 2-like"/>
    <property type="match status" value="1"/>
</dbReference>
<dbReference type="GO" id="GO:0004563">
    <property type="term" value="F:beta-N-acetylhexosaminidase activity"/>
    <property type="evidence" value="ECO:0007669"/>
    <property type="project" value="UniProtKB-EC"/>
</dbReference>
<feature type="domain" description="Glycoside hydrolase family 20 catalytic" evidence="9">
    <location>
        <begin position="240"/>
        <end position="552"/>
    </location>
</feature>
<dbReference type="InterPro" id="IPR029019">
    <property type="entry name" value="HEX_eukaryotic_N"/>
</dbReference>
<dbReference type="GO" id="GO:0016020">
    <property type="term" value="C:membrane"/>
    <property type="evidence" value="ECO:0007669"/>
    <property type="project" value="TreeGrafter"/>
</dbReference>
<gene>
    <name evidence="14" type="ORF">FNF27_06912</name>
    <name evidence="13" type="ORF">FNF28_05733</name>
    <name evidence="11" type="ORF">FNF29_06425</name>
    <name evidence="12" type="ORF">FNF31_04998</name>
</gene>
<dbReference type="SUPFAM" id="SSF55545">
    <property type="entry name" value="beta-N-acetylhexosaminidase-like domain"/>
    <property type="match status" value="1"/>
</dbReference>
<evidence type="ECO:0000313" key="14">
    <source>
        <dbReference type="EMBL" id="KAA0169617.1"/>
    </source>
</evidence>
<feature type="chain" id="PRO_5033844726" description="Beta-hexosaminidase" evidence="8">
    <location>
        <begin position="22"/>
        <end position="605"/>
    </location>
</feature>